<dbReference type="EMBL" id="JAVTLL010000051">
    <property type="protein sequence ID" value="MDT7847488.1"/>
    <property type="molecule type" value="Genomic_DNA"/>
</dbReference>
<reference evidence="6" key="1">
    <citation type="submission" date="2023-07" db="EMBL/GenBank/DDBJ databases">
        <title>Draft genome sequence of the endophytic actinobacterium Streptomyces justiciae WPN32, a potential antibiotic producer.</title>
        <authorList>
            <person name="Yasawong M."/>
            <person name="Pana W."/>
            <person name="Ganta P."/>
            <person name="Santapan N."/>
            <person name="Songngamsuk T."/>
            <person name="Phatcharaharikarn M."/>
            <person name="Kerdtoob S."/>
            <person name="Nantapong N."/>
        </authorList>
    </citation>
    <scope>NUCLEOTIDE SEQUENCE [LARGE SCALE GENOMIC DNA]</scope>
    <source>
        <strain evidence="6">WPN32</strain>
    </source>
</reference>
<dbReference type="InterPro" id="IPR036390">
    <property type="entry name" value="WH_DNA-bd_sf"/>
</dbReference>
<evidence type="ECO:0000256" key="3">
    <source>
        <dbReference type="ARBA" id="ARBA00023163"/>
    </source>
</evidence>
<dbReference type="Gene3D" id="1.10.10.10">
    <property type="entry name" value="Winged helix-like DNA-binding domain superfamily/Winged helix DNA-binding domain"/>
    <property type="match status" value="1"/>
</dbReference>
<evidence type="ECO:0000313" key="5">
    <source>
        <dbReference type="EMBL" id="MDT7847488.1"/>
    </source>
</evidence>
<organism evidence="5 6">
    <name type="scientific">Streptomyces justiciae</name>
    <dbReference type="NCBI Taxonomy" id="2780140"/>
    <lineage>
        <taxon>Bacteria</taxon>
        <taxon>Bacillati</taxon>
        <taxon>Actinomycetota</taxon>
        <taxon>Actinomycetes</taxon>
        <taxon>Kitasatosporales</taxon>
        <taxon>Streptomycetaceae</taxon>
        <taxon>Streptomyces</taxon>
    </lineage>
</organism>
<dbReference type="PROSITE" id="PS51118">
    <property type="entry name" value="HTH_HXLR"/>
    <property type="match status" value="1"/>
</dbReference>
<dbReference type="InterPro" id="IPR036388">
    <property type="entry name" value="WH-like_DNA-bd_sf"/>
</dbReference>
<dbReference type="SUPFAM" id="SSF46785">
    <property type="entry name" value="Winged helix' DNA-binding domain"/>
    <property type="match status" value="1"/>
</dbReference>
<name>A0ABU3M9M4_9ACTN</name>
<accession>A0ABU3M9M4</accession>
<dbReference type="PANTHER" id="PTHR33204">
    <property type="entry name" value="TRANSCRIPTIONAL REGULATOR, MARR FAMILY"/>
    <property type="match status" value="1"/>
</dbReference>
<gene>
    <name evidence="5" type="ORF">RQC66_42930</name>
</gene>
<dbReference type="Pfam" id="PF01638">
    <property type="entry name" value="HxlR"/>
    <property type="match status" value="1"/>
</dbReference>
<evidence type="ECO:0000313" key="6">
    <source>
        <dbReference type="Proteomes" id="UP001257948"/>
    </source>
</evidence>
<feature type="domain" description="HTH hxlR-type" evidence="4">
    <location>
        <begin position="22"/>
        <end position="121"/>
    </location>
</feature>
<dbReference type="Proteomes" id="UP001257948">
    <property type="component" value="Unassembled WGS sequence"/>
</dbReference>
<keyword evidence="1" id="KW-0805">Transcription regulation</keyword>
<evidence type="ECO:0000256" key="1">
    <source>
        <dbReference type="ARBA" id="ARBA00023015"/>
    </source>
</evidence>
<dbReference type="InterPro" id="IPR002577">
    <property type="entry name" value="HTH_HxlR"/>
</dbReference>
<dbReference type="RefSeq" id="WP_314207675.1">
    <property type="nucleotide sequence ID" value="NZ_JAVTLL010000051.1"/>
</dbReference>
<sequence>MTTHRPERPAAPGPQTIHDDACPVFGPALELVGRRWTGSILTAAAQGATRFSEYRAAISGISDRLLALRLKELGEAGLVERSVIPSTPVQVRYTLSPDGIALVRALQPLARWTRGREDDTPQ</sequence>
<evidence type="ECO:0000256" key="2">
    <source>
        <dbReference type="ARBA" id="ARBA00023125"/>
    </source>
</evidence>
<protein>
    <submittedName>
        <fullName evidence="5">Helix-turn-helix domain-containing protein</fullName>
    </submittedName>
</protein>
<evidence type="ECO:0000259" key="4">
    <source>
        <dbReference type="PROSITE" id="PS51118"/>
    </source>
</evidence>
<keyword evidence="2" id="KW-0238">DNA-binding</keyword>
<dbReference type="PANTHER" id="PTHR33204:SF37">
    <property type="entry name" value="HTH-TYPE TRANSCRIPTIONAL REGULATOR YODB"/>
    <property type="match status" value="1"/>
</dbReference>
<comment type="caution">
    <text evidence="5">The sequence shown here is derived from an EMBL/GenBank/DDBJ whole genome shotgun (WGS) entry which is preliminary data.</text>
</comment>
<keyword evidence="6" id="KW-1185">Reference proteome</keyword>
<keyword evidence="3" id="KW-0804">Transcription</keyword>
<proteinExistence type="predicted"/>